<evidence type="ECO:0000259" key="2">
    <source>
        <dbReference type="Pfam" id="PF00248"/>
    </source>
</evidence>
<dbReference type="Pfam" id="PF00248">
    <property type="entry name" value="Aldo_ket_red"/>
    <property type="match status" value="1"/>
</dbReference>
<keyword evidence="1" id="KW-0560">Oxidoreductase</keyword>
<dbReference type="CDD" id="cd19079">
    <property type="entry name" value="AKR_EcYajO-like"/>
    <property type="match status" value="1"/>
</dbReference>
<name>A0A1X0RVK3_RHIZD</name>
<evidence type="ECO:0000313" key="4">
    <source>
        <dbReference type="Proteomes" id="UP000242381"/>
    </source>
</evidence>
<feature type="domain" description="NADP-dependent oxidoreductase" evidence="2">
    <location>
        <begin position="18"/>
        <end position="332"/>
    </location>
</feature>
<dbReference type="EMBL" id="KV921398">
    <property type="protein sequence ID" value="ORE16075.1"/>
    <property type="molecule type" value="Genomic_DNA"/>
</dbReference>
<dbReference type="FunFam" id="3.20.20.100:FF:000004">
    <property type="entry name" value="Oxidoreductase, aldo/keto reductase"/>
    <property type="match status" value="1"/>
</dbReference>
<gene>
    <name evidence="3" type="ORF">BCV71DRAFT_218553</name>
</gene>
<reference evidence="3 4" key="1">
    <citation type="journal article" date="2016" name="Proc. Natl. Acad. Sci. U.S.A.">
        <title>Lipid metabolic changes in an early divergent fungus govern the establishment of a mutualistic symbiosis with endobacteria.</title>
        <authorList>
            <person name="Lastovetsky O.A."/>
            <person name="Gaspar M.L."/>
            <person name="Mondo S.J."/>
            <person name="LaButti K.M."/>
            <person name="Sandor L."/>
            <person name="Grigoriev I.V."/>
            <person name="Henry S.A."/>
            <person name="Pawlowska T.E."/>
        </authorList>
    </citation>
    <scope>NUCLEOTIDE SEQUENCE [LARGE SCALE GENOMIC DNA]</scope>
    <source>
        <strain evidence="3 4">ATCC 11559</strain>
    </source>
</reference>
<evidence type="ECO:0000256" key="1">
    <source>
        <dbReference type="ARBA" id="ARBA00023002"/>
    </source>
</evidence>
<dbReference type="InterPro" id="IPR050523">
    <property type="entry name" value="AKR_Detox_Biosynth"/>
</dbReference>
<protein>
    <submittedName>
        <fullName evidence="3">Aldo/keto reductase</fullName>
    </submittedName>
</protein>
<dbReference type="GO" id="GO:0005829">
    <property type="term" value="C:cytosol"/>
    <property type="evidence" value="ECO:0007669"/>
    <property type="project" value="UniProtKB-ARBA"/>
</dbReference>
<accession>A0A1X0RVK3</accession>
<sequence>MTKMEYVRLGKTGMKVSRICLGAMSYGSSKWLPWVKDEEESLELIKMAYDAGINFIDTANVYSNGLSERVVGKAIKKFNLPRNRIVIATKVHFPVHEDDISIQPHGLPLDDPRLVNNGGLSRKAILQSVDDSLRRLDLDYIDLLYIHRFDEETPMEETMEALHDVVKSGKVRYLGASYMNAWRFVQMNAIAEMNGWTKFVAMQNLYNLVYREEEREMIPYLAYKGIGQVPYSPLERGKLARPLDQDTLRSSADSNKPWSRSLTDADKEIIQRIQKVAEQRGVPMAQVSIAWLLSKPTVASPIVGISKESHLKDAVAAVSLKLTEEEIKFLEEPYVTKPTISK</sequence>
<dbReference type="Gene3D" id="3.20.20.100">
    <property type="entry name" value="NADP-dependent oxidoreductase domain"/>
    <property type="match status" value="1"/>
</dbReference>
<dbReference type="GO" id="GO:0016491">
    <property type="term" value="F:oxidoreductase activity"/>
    <property type="evidence" value="ECO:0007669"/>
    <property type="project" value="UniProtKB-KW"/>
</dbReference>
<dbReference type="PANTHER" id="PTHR43364:SF15">
    <property type="entry name" value="ARYL-ALCOHOL DEHYDROGENASE AAD16-RELATED"/>
    <property type="match status" value="1"/>
</dbReference>
<dbReference type="AlphaFoldDB" id="A0A1X0RVK3"/>
<dbReference type="OMA" id="EPYQPHE"/>
<proteinExistence type="predicted"/>
<dbReference type="InterPro" id="IPR023210">
    <property type="entry name" value="NADP_OxRdtase_dom"/>
</dbReference>
<dbReference type="VEuPathDB" id="FungiDB:BCV72DRAFT_338736"/>
<dbReference type="SUPFAM" id="SSF51430">
    <property type="entry name" value="NAD(P)-linked oxidoreductase"/>
    <property type="match status" value="1"/>
</dbReference>
<dbReference type="Proteomes" id="UP000242381">
    <property type="component" value="Unassembled WGS sequence"/>
</dbReference>
<evidence type="ECO:0000313" key="3">
    <source>
        <dbReference type="EMBL" id="ORE16075.1"/>
    </source>
</evidence>
<organism evidence="3 4">
    <name type="scientific">Rhizopus microsporus</name>
    <dbReference type="NCBI Taxonomy" id="58291"/>
    <lineage>
        <taxon>Eukaryota</taxon>
        <taxon>Fungi</taxon>
        <taxon>Fungi incertae sedis</taxon>
        <taxon>Mucoromycota</taxon>
        <taxon>Mucoromycotina</taxon>
        <taxon>Mucoromycetes</taxon>
        <taxon>Mucorales</taxon>
        <taxon>Mucorineae</taxon>
        <taxon>Rhizopodaceae</taxon>
        <taxon>Rhizopus</taxon>
    </lineage>
</organism>
<dbReference type="PANTHER" id="PTHR43364">
    <property type="entry name" value="NADH-SPECIFIC METHYLGLYOXAL REDUCTASE-RELATED"/>
    <property type="match status" value="1"/>
</dbReference>
<dbReference type="InterPro" id="IPR036812">
    <property type="entry name" value="NAD(P)_OxRdtase_dom_sf"/>
</dbReference>